<evidence type="ECO:0000313" key="3">
    <source>
        <dbReference type="Proteomes" id="UP000652219"/>
    </source>
</evidence>
<sequence>MQLSARPTAVALFSLLFTQAVAQCPGQGDDTSETAQVCRYLTSAGENLFCLASSCPTVVTIGGKSGRTQGTLCDKPNSHGKCPNF</sequence>
<comment type="caution">
    <text evidence="2">The sequence shown here is derived from an EMBL/GenBank/DDBJ whole genome shotgun (WGS) entry which is preliminary data.</text>
</comment>
<dbReference type="AlphaFoldDB" id="A0A8H6J438"/>
<dbReference type="EMBL" id="WIGN01000169">
    <property type="protein sequence ID" value="KAF6805987.1"/>
    <property type="molecule type" value="Genomic_DNA"/>
</dbReference>
<organism evidence="2 3">
    <name type="scientific">Colletotrichum sojae</name>
    <dbReference type="NCBI Taxonomy" id="2175907"/>
    <lineage>
        <taxon>Eukaryota</taxon>
        <taxon>Fungi</taxon>
        <taxon>Dikarya</taxon>
        <taxon>Ascomycota</taxon>
        <taxon>Pezizomycotina</taxon>
        <taxon>Sordariomycetes</taxon>
        <taxon>Hypocreomycetidae</taxon>
        <taxon>Glomerellales</taxon>
        <taxon>Glomerellaceae</taxon>
        <taxon>Colletotrichum</taxon>
        <taxon>Colletotrichum orchidearum species complex</taxon>
    </lineage>
</organism>
<feature type="signal peptide" evidence="1">
    <location>
        <begin position="1"/>
        <end position="22"/>
    </location>
</feature>
<evidence type="ECO:0000256" key="1">
    <source>
        <dbReference type="SAM" id="SignalP"/>
    </source>
</evidence>
<gene>
    <name evidence="2" type="ORF">CSOJ01_09129</name>
</gene>
<keyword evidence="1" id="KW-0732">Signal</keyword>
<proteinExistence type="predicted"/>
<dbReference type="Proteomes" id="UP000652219">
    <property type="component" value="Unassembled WGS sequence"/>
</dbReference>
<name>A0A8H6J438_9PEZI</name>
<reference evidence="2 3" key="1">
    <citation type="journal article" date="2020" name="Phytopathology">
        <title>Genome Sequence Resources of Colletotrichum truncatum, C. plurivorum, C. musicola, and C. sojae: Four Species Pathogenic to Soybean (Glycine max).</title>
        <authorList>
            <person name="Rogerio F."/>
            <person name="Boufleur T.R."/>
            <person name="Ciampi-Guillardi M."/>
            <person name="Sukno S.A."/>
            <person name="Thon M.R."/>
            <person name="Massola Junior N.S."/>
            <person name="Baroncelli R."/>
        </authorList>
    </citation>
    <scope>NUCLEOTIDE SEQUENCE [LARGE SCALE GENOMIC DNA]</scope>
    <source>
        <strain evidence="2 3">LFN0009</strain>
    </source>
</reference>
<protein>
    <submittedName>
        <fullName evidence="2">Uncharacterized protein</fullName>
    </submittedName>
</protein>
<keyword evidence="3" id="KW-1185">Reference proteome</keyword>
<feature type="chain" id="PRO_5034178714" evidence="1">
    <location>
        <begin position="23"/>
        <end position="85"/>
    </location>
</feature>
<evidence type="ECO:0000313" key="2">
    <source>
        <dbReference type="EMBL" id="KAF6805987.1"/>
    </source>
</evidence>
<accession>A0A8H6J438</accession>